<dbReference type="PANTHER" id="PTHR43790:SF3">
    <property type="entry name" value="D-ALLOSE IMPORT ATP-BINDING PROTEIN ALSA-RELATED"/>
    <property type="match status" value="1"/>
</dbReference>
<dbReference type="InterPro" id="IPR027417">
    <property type="entry name" value="P-loop_NTPase"/>
</dbReference>
<keyword evidence="1" id="KW-0813">Transport</keyword>
<dbReference type="SMART" id="SM00382">
    <property type="entry name" value="AAA"/>
    <property type="match status" value="2"/>
</dbReference>
<evidence type="ECO:0000313" key="11">
    <source>
        <dbReference type="Proteomes" id="UP000582231"/>
    </source>
</evidence>
<dbReference type="GO" id="GO:0016887">
    <property type="term" value="F:ATP hydrolysis activity"/>
    <property type="evidence" value="ECO:0007669"/>
    <property type="project" value="InterPro"/>
</dbReference>
<keyword evidence="3" id="KW-0762">Sugar transport</keyword>
<dbReference type="GO" id="GO:0005524">
    <property type="term" value="F:ATP binding"/>
    <property type="evidence" value="ECO:0007669"/>
    <property type="project" value="UniProtKB-KW"/>
</dbReference>
<keyword evidence="11" id="KW-1185">Reference proteome</keyword>
<dbReference type="Proteomes" id="UP000582231">
    <property type="component" value="Unassembled WGS sequence"/>
</dbReference>
<gene>
    <name evidence="10" type="ORF">BJ958_003526</name>
</gene>
<evidence type="ECO:0000313" key="10">
    <source>
        <dbReference type="EMBL" id="NYD31980.1"/>
    </source>
</evidence>
<dbReference type="InterPro" id="IPR003439">
    <property type="entry name" value="ABC_transporter-like_ATP-bd"/>
</dbReference>
<name>A0A852RSX8_9ACTN</name>
<dbReference type="EMBL" id="JACCBF010000001">
    <property type="protein sequence ID" value="NYD31980.1"/>
    <property type="molecule type" value="Genomic_DNA"/>
</dbReference>
<dbReference type="PANTHER" id="PTHR43790">
    <property type="entry name" value="CARBOHYDRATE TRANSPORT ATP-BINDING PROTEIN MG119-RELATED"/>
    <property type="match status" value="1"/>
</dbReference>
<keyword evidence="2" id="KW-1003">Cell membrane</keyword>
<dbReference type="InterPro" id="IPR003593">
    <property type="entry name" value="AAA+_ATPase"/>
</dbReference>
<dbReference type="PROSITE" id="PS00211">
    <property type="entry name" value="ABC_TRANSPORTER_1"/>
    <property type="match status" value="1"/>
</dbReference>
<dbReference type="SUPFAM" id="SSF52540">
    <property type="entry name" value="P-loop containing nucleoside triphosphate hydrolases"/>
    <property type="match status" value="2"/>
</dbReference>
<evidence type="ECO:0000256" key="6">
    <source>
        <dbReference type="ARBA" id="ARBA00022840"/>
    </source>
</evidence>
<evidence type="ECO:0000256" key="8">
    <source>
        <dbReference type="ARBA" id="ARBA00023136"/>
    </source>
</evidence>
<keyword evidence="4" id="KW-0677">Repeat</keyword>
<evidence type="ECO:0000256" key="4">
    <source>
        <dbReference type="ARBA" id="ARBA00022737"/>
    </source>
</evidence>
<dbReference type="Gene3D" id="3.40.50.300">
    <property type="entry name" value="P-loop containing nucleotide triphosphate hydrolases"/>
    <property type="match status" value="2"/>
</dbReference>
<dbReference type="CDD" id="cd03216">
    <property type="entry name" value="ABC_Carb_Monos_I"/>
    <property type="match status" value="1"/>
</dbReference>
<evidence type="ECO:0000256" key="1">
    <source>
        <dbReference type="ARBA" id="ARBA00022448"/>
    </source>
</evidence>
<keyword evidence="8" id="KW-0472">Membrane</keyword>
<dbReference type="InterPro" id="IPR050107">
    <property type="entry name" value="ABC_carbohydrate_import_ATPase"/>
</dbReference>
<organism evidence="10 11">
    <name type="scientific">Nocardioides kongjuensis</name>
    <dbReference type="NCBI Taxonomy" id="349522"/>
    <lineage>
        <taxon>Bacteria</taxon>
        <taxon>Bacillati</taxon>
        <taxon>Actinomycetota</taxon>
        <taxon>Actinomycetes</taxon>
        <taxon>Propionibacteriales</taxon>
        <taxon>Nocardioidaceae</taxon>
        <taxon>Nocardioides</taxon>
    </lineage>
</organism>
<keyword evidence="7" id="KW-1278">Translocase</keyword>
<evidence type="ECO:0000259" key="9">
    <source>
        <dbReference type="PROSITE" id="PS50893"/>
    </source>
</evidence>
<dbReference type="CDD" id="cd03215">
    <property type="entry name" value="ABC_Carb_Monos_II"/>
    <property type="match status" value="1"/>
</dbReference>
<protein>
    <submittedName>
        <fullName evidence="10">Ribose transport system ATP-binding protein</fullName>
    </submittedName>
</protein>
<evidence type="ECO:0000256" key="7">
    <source>
        <dbReference type="ARBA" id="ARBA00022967"/>
    </source>
</evidence>
<dbReference type="Pfam" id="PF00005">
    <property type="entry name" value="ABC_tran"/>
    <property type="match status" value="2"/>
</dbReference>
<dbReference type="RefSeq" id="WP_179728221.1">
    <property type="nucleotide sequence ID" value="NZ_BAABEF010000001.1"/>
</dbReference>
<evidence type="ECO:0000256" key="2">
    <source>
        <dbReference type="ARBA" id="ARBA00022475"/>
    </source>
</evidence>
<keyword evidence="6 10" id="KW-0067">ATP-binding</keyword>
<dbReference type="AlphaFoldDB" id="A0A852RSX8"/>
<dbReference type="InterPro" id="IPR017871">
    <property type="entry name" value="ABC_transporter-like_CS"/>
</dbReference>
<feature type="domain" description="ABC transporter" evidence="9">
    <location>
        <begin position="13"/>
        <end position="257"/>
    </location>
</feature>
<keyword evidence="5" id="KW-0547">Nucleotide-binding</keyword>
<sequence>MTGVPAGVDDIVLRTKGLSKTFAGTAVLRDARLVVRRGEVHALLGGNGSGKSTLIKLLAGVYDADPGGTIEVQGVSADADEWSPTLARSAGLLFVHQDPAVFGALTVAENLAIGRGFARATGGRIDWGTTRRHAADVLKRFSLDISPDSQVSTLRPAERTMLAIARALQDQDGAHDGVLVLDEPTASLPDWEVGILLGALRKFAAAGQTIVYVSHRLSEILEIADRVTVLRDGAQVVTREVAGMTEGQLVELIAGRSLDRVIPARVGEIDKERVLSVRGLVAGPLRGVDLDLHRGEILGIAGLLGSGRSALLRALFGDLPATEGEIRLNGAPYMPSRPAAAIRAGFGLVPEDRGDEALFPSQSVRENLSAAVVPRYWSAGRLQHRRERADARGLIASFGVKPASDTALAGTLSGGNQQKVVLARWLRRDPLVLMLDEPTQGVDVQARADIYAHVRRSVEAGTAVLLVTSDFEELALAADRVLVLREGRVCAEVTGADIEAHRLTELSYLSEENVA</sequence>
<evidence type="ECO:0000256" key="3">
    <source>
        <dbReference type="ARBA" id="ARBA00022597"/>
    </source>
</evidence>
<comment type="caution">
    <text evidence="10">The sequence shown here is derived from an EMBL/GenBank/DDBJ whole genome shotgun (WGS) entry which is preliminary data.</text>
</comment>
<proteinExistence type="predicted"/>
<evidence type="ECO:0000256" key="5">
    <source>
        <dbReference type="ARBA" id="ARBA00022741"/>
    </source>
</evidence>
<feature type="domain" description="ABC transporter" evidence="9">
    <location>
        <begin position="269"/>
        <end position="511"/>
    </location>
</feature>
<reference evidence="10 11" key="1">
    <citation type="submission" date="2020-07" db="EMBL/GenBank/DDBJ databases">
        <title>Sequencing the genomes of 1000 actinobacteria strains.</title>
        <authorList>
            <person name="Klenk H.-P."/>
        </authorList>
    </citation>
    <scope>NUCLEOTIDE SEQUENCE [LARGE SCALE GENOMIC DNA]</scope>
    <source>
        <strain evidence="10 11">DSM 19082</strain>
    </source>
</reference>
<dbReference type="PROSITE" id="PS50893">
    <property type="entry name" value="ABC_TRANSPORTER_2"/>
    <property type="match status" value="2"/>
</dbReference>
<accession>A0A852RSX8</accession>